<comment type="caution">
    <text evidence="7">The sequence shown here is derived from an EMBL/GenBank/DDBJ whole genome shotgun (WGS) entry which is preliminary data.</text>
</comment>
<dbReference type="PANTHER" id="PTHR48287">
    <property type="entry name" value="ARM REPEAT SUPERFAMILY PROTEIN"/>
    <property type="match status" value="1"/>
</dbReference>
<evidence type="ECO:0000259" key="5">
    <source>
        <dbReference type="Pfam" id="PF08161"/>
    </source>
</evidence>
<dbReference type="Proteomes" id="UP000593567">
    <property type="component" value="Unassembled WGS sequence"/>
</dbReference>
<feature type="domain" description="RRP12 HEAT" evidence="5">
    <location>
        <begin position="425"/>
        <end position="692"/>
    </location>
</feature>
<dbReference type="EMBL" id="VXIV02002437">
    <property type="protein sequence ID" value="KAF6025687.1"/>
    <property type="molecule type" value="Genomic_DNA"/>
</dbReference>
<protein>
    <submittedName>
        <fullName evidence="7">RRP12</fullName>
    </submittedName>
</protein>
<dbReference type="InterPro" id="IPR012978">
    <property type="entry name" value="HEAT_RRP12"/>
</dbReference>
<keyword evidence="3" id="KW-0539">Nucleus</keyword>
<feature type="compositionally biased region" description="Basic residues" evidence="4">
    <location>
        <begin position="1224"/>
        <end position="1233"/>
    </location>
</feature>
<feature type="compositionally biased region" description="Basic residues" evidence="4">
    <location>
        <begin position="10"/>
        <end position="20"/>
    </location>
</feature>
<evidence type="ECO:0000256" key="3">
    <source>
        <dbReference type="ARBA" id="ARBA00023242"/>
    </source>
</evidence>
<comment type="subcellular location">
    <subcellularLocation>
        <location evidence="1">Nucleus</location>
    </subcellularLocation>
</comment>
<evidence type="ECO:0000256" key="4">
    <source>
        <dbReference type="SAM" id="MobiDB-lite"/>
    </source>
</evidence>
<comment type="similarity">
    <text evidence="2">Belongs to the RRP12 family.</text>
</comment>
<reference evidence="7" key="1">
    <citation type="submission" date="2020-06" db="EMBL/GenBank/DDBJ databases">
        <title>Draft genome of Bugula neritina, a colonial animal packing powerful symbionts and potential medicines.</title>
        <authorList>
            <person name="Rayko M."/>
        </authorList>
    </citation>
    <scope>NUCLEOTIDE SEQUENCE [LARGE SCALE GENOMIC DNA]</scope>
    <source>
        <strain evidence="7">Kwan_BN1</strain>
    </source>
</reference>
<dbReference type="Pfam" id="PF08161">
    <property type="entry name" value="RRP12_HEAT"/>
    <property type="match status" value="1"/>
</dbReference>
<evidence type="ECO:0000313" key="8">
    <source>
        <dbReference type="Proteomes" id="UP000593567"/>
    </source>
</evidence>
<feature type="region of interest" description="Disordered" evidence="4">
    <location>
        <begin position="1213"/>
        <end position="1254"/>
    </location>
</feature>
<evidence type="ECO:0000256" key="1">
    <source>
        <dbReference type="ARBA" id="ARBA00004123"/>
    </source>
</evidence>
<organism evidence="7 8">
    <name type="scientific">Bugula neritina</name>
    <name type="common">Brown bryozoan</name>
    <name type="synonym">Sertularia neritina</name>
    <dbReference type="NCBI Taxonomy" id="10212"/>
    <lineage>
        <taxon>Eukaryota</taxon>
        <taxon>Metazoa</taxon>
        <taxon>Spiralia</taxon>
        <taxon>Lophotrochozoa</taxon>
        <taxon>Bryozoa</taxon>
        <taxon>Gymnolaemata</taxon>
        <taxon>Cheilostomatida</taxon>
        <taxon>Flustrina</taxon>
        <taxon>Buguloidea</taxon>
        <taxon>Bugulidae</taxon>
        <taxon>Bugula</taxon>
    </lineage>
</organism>
<dbReference type="SUPFAM" id="SSF48371">
    <property type="entry name" value="ARM repeat"/>
    <property type="match status" value="1"/>
</dbReference>
<feature type="region of interest" description="Disordered" evidence="4">
    <location>
        <begin position="1"/>
        <end position="54"/>
    </location>
</feature>
<dbReference type="InterPro" id="IPR057860">
    <property type="entry name" value="HEAT_RRP12_N"/>
</dbReference>
<dbReference type="OrthoDB" id="2192888at2759"/>
<name>A0A7J7JHZ1_BUGNE</name>
<gene>
    <name evidence="7" type="ORF">EB796_015938</name>
</gene>
<keyword evidence="8" id="KW-1185">Reference proteome</keyword>
<dbReference type="InterPro" id="IPR052087">
    <property type="entry name" value="RRP12"/>
</dbReference>
<feature type="region of interest" description="Disordered" evidence="4">
    <location>
        <begin position="1285"/>
        <end position="1310"/>
    </location>
</feature>
<dbReference type="InterPro" id="IPR011989">
    <property type="entry name" value="ARM-like"/>
</dbReference>
<dbReference type="Pfam" id="PF25772">
    <property type="entry name" value="HEAT_RRP12_N"/>
    <property type="match status" value="1"/>
</dbReference>
<evidence type="ECO:0000259" key="6">
    <source>
        <dbReference type="Pfam" id="PF25772"/>
    </source>
</evidence>
<dbReference type="InterPro" id="IPR016024">
    <property type="entry name" value="ARM-type_fold"/>
</dbReference>
<feature type="compositionally biased region" description="Polar residues" evidence="4">
    <location>
        <begin position="1065"/>
        <end position="1075"/>
    </location>
</feature>
<feature type="region of interest" description="Disordered" evidence="4">
    <location>
        <begin position="1039"/>
        <end position="1105"/>
    </location>
</feature>
<accession>A0A7J7JHZ1</accession>
<evidence type="ECO:0000256" key="2">
    <source>
        <dbReference type="ARBA" id="ARBA00007690"/>
    </source>
</evidence>
<proteinExistence type="inferred from homology"/>
<feature type="compositionally biased region" description="Basic and acidic residues" evidence="4">
    <location>
        <begin position="1234"/>
        <end position="1254"/>
    </location>
</feature>
<feature type="compositionally biased region" description="Basic and acidic residues" evidence="4">
    <location>
        <begin position="1042"/>
        <end position="1052"/>
    </location>
</feature>
<dbReference type="GO" id="GO:0005634">
    <property type="term" value="C:nucleus"/>
    <property type="evidence" value="ECO:0007669"/>
    <property type="project" value="UniProtKB-SubCell"/>
</dbReference>
<sequence length="1310" mass="146685">MKNQTAGIKSKSKTKVRWKKGQSSSSNPETKKHRNAAKNRFFDTSTGQSPGPNQLTVSALEKHDEEYSHGVSKPDLDAATFKTWATHYTECTNTTFNKVHQNWNNDAMQKEVLAVLAAVTEIIKTQGGQETEAEYFAILMTTLETTEDTTGLSATLYLLNLVLKKLPRTVLQAKFGNVTRVLMKLIERHAASEGAALISKLISCLTTLLRYQDMATWTQPSTTTMYHSLLSFSSYSKPKVRKAVREAVVIVLKGSEIIRDGTAEVHPAASVTEKYCIEHIQQLLNRSLIQKSKDTSIYSDVTHTLQLIKDVIGCFPKSSLKTSCELVLRLMALSNVVLKGVCLEVLNSLFCSEPPVERFTTDLNARVITALYDFLPNVNDIQMMPAWLLVMENALINLGRNDESLCLSHLPRFVSSCLKCLLAERMESMTAAAVTLKCIIMQFLGSIPADRFPDHLSRANAPLPTVIAYLTATLGYQYHASWSLVLQVWASMFEVMGSHCPEQFSRVLKDMSELRENPEFGYKAELDRAVGSAVRYMGPRAVLTAIPLEFSVSGNDVRRSWLMPILSNCISHTELAFFLEYFLPLAAKCRKIAAARQETGDIIQQKVHETLVVQIWGLLPAFCTKPTDLLTSFKNLAKTLGQTISERADLRSFCLSGLRKLIHFSKDDDEYRPELAKYAKNYLPILFNIFTADPSEGAGSRVDQQVVLDTIREYMQLTDQKLVHTHFDKCLDNVTENTAQDASAKFKRNALLDLAISMVHYVDIERLTKICSYVTPLLQGADKTLQKKGYRFLDSICTMKTATCSEFLSQNLQLLQTMLLSNLSTSNSSSKGPRLRCLINIFKMMDSENRDFLVAVLPEAILCTREIGEAARKNAYDLLVTMCEANIGWHPDGELNSSVMDFLQMMVAGLAGSPSMIHCTVLAITRIVFEYRKMLTSDNLVVVMEHCCSLIKSKSREVVTPALSLLKVIIGSFDVTVLARYLQPVCESLAHMKEDNRHHVRFKVKEILERVVRKFGFETVHKLLPEAFHKQLVNVRKAQERKKRESVSEKHSGKQQTDDGEDESLLQSVKKSQPESIDELLRDSDSEMETDDAAGGQNKKAKSAVTVPTWLRDDSDNITDFLDKSAAKNIIASRPTVRRPEKSKELSEQFKTGADGRMVITELEEDQPVPTHRDDGQAELDDIDDIFEQFEMQAGKKSKKRKIEMMSESASQISASTYAPGGRGIHRPLANKKGRFEPPTHTGAEFKAKKAAGDIKKKNKVDPYAYIPLNTNNLNRRKAAKMKGQYKNLVGGAQKGAVKGKRGHKAGKRK</sequence>
<feature type="compositionally biased region" description="Polar residues" evidence="4">
    <location>
        <begin position="42"/>
        <end position="54"/>
    </location>
</feature>
<feature type="domain" description="RRP12 N-terminal HEAT" evidence="6">
    <location>
        <begin position="110"/>
        <end position="351"/>
    </location>
</feature>
<evidence type="ECO:0000313" key="7">
    <source>
        <dbReference type="EMBL" id="KAF6025687.1"/>
    </source>
</evidence>
<dbReference type="PANTHER" id="PTHR48287:SF1">
    <property type="entry name" value="ARM REPEAT SUPERFAMILY PROTEIN"/>
    <property type="match status" value="1"/>
</dbReference>
<feature type="compositionally biased region" description="Basic residues" evidence="4">
    <location>
        <begin position="1298"/>
        <end position="1310"/>
    </location>
</feature>
<dbReference type="Gene3D" id="1.25.10.10">
    <property type="entry name" value="Leucine-rich Repeat Variant"/>
    <property type="match status" value="1"/>
</dbReference>